<evidence type="ECO:0000313" key="3">
    <source>
        <dbReference type="Proteomes" id="UP001432027"/>
    </source>
</evidence>
<dbReference type="Proteomes" id="UP001432027">
    <property type="component" value="Unassembled WGS sequence"/>
</dbReference>
<evidence type="ECO:0000313" key="2">
    <source>
        <dbReference type="EMBL" id="GMS88381.1"/>
    </source>
</evidence>
<feature type="non-terminal residue" evidence="2">
    <location>
        <position position="1"/>
    </location>
</feature>
<feature type="region of interest" description="Disordered" evidence="1">
    <location>
        <begin position="53"/>
        <end position="82"/>
    </location>
</feature>
<reference evidence="2" key="1">
    <citation type="submission" date="2023-10" db="EMBL/GenBank/DDBJ databases">
        <title>Genome assembly of Pristionchus species.</title>
        <authorList>
            <person name="Yoshida K."/>
            <person name="Sommer R.J."/>
        </authorList>
    </citation>
    <scope>NUCLEOTIDE SEQUENCE</scope>
    <source>
        <strain evidence="2">RS0144</strain>
    </source>
</reference>
<feature type="non-terminal residue" evidence="2">
    <location>
        <position position="82"/>
    </location>
</feature>
<proteinExistence type="predicted"/>
<comment type="caution">
    <text evidence="2">The sequence shown here is derived from an EMBL/GenBank/DDBJ whole genome shotgun (WGS) entry which is preliminary data.</text>
</comment>
<feature type="compositionally biased region" description="Low complexity" evidence="1">
    <location>
        <begin position="66"/>
        <end position="82"/>
    </location>
</feature>
<organism evidence="2 3">
    <name type="scientific">Pristionchus entomophagus</name>
    <dbReference type="NCBI Taxonomy" id="358040"/>
    <lineage>
        <taxon>Eukaryota</taxon>
        <taxon>Metazoa</taxon>
        <taxon>Ecdysozoa</taxon>
        <taxon>Nematoda</taxon>
        <taxon>Chromadorea</taxon>
        <taxon>Rhabditida</taxon>
        <taxon>Rhabditina</taxon>
        <taxon>Diplogasteromorpha</taxon>
        <taxon>Diplogasteroidea</taxon>
        <taxon>Neodiplogasteridae</taxon>
        <taxon>Pristionchus</taxon>
    </lineage>
</organism>
<feature type="compositionally biased region" description="Polar residues" evidence="1">
    <location>
        <begin position="53"/>
        <end position="62"/>
    </location>
</feature>
<dbReference type="EMBL" id="BTSX01000003">
    <property type="protein sequence ID" value="GMS88381.1"/>
    <property type="molecule type" value="Genomic_DNA"/>
</dbReference>
<dbReference type="AlphaFoldDB" id="A0AAV5SYU0"/>
<name>A0AAV5SYU0_9BILA</name>
<sequence>LGGGTIFANLTGARTNTPVIIPRTQTLFISYSDLIAPQTFLIRHSAVLVEQASSPGPSTTMLSVHPTTSLSLPPSSLTISTT</sequence>
<keyword evidence="3" id="KW-1185">Reference proteome</keyword>
<evidence type="ECO:0008006" key="4">
    <source>
        <dbReference type="Google" id="ProtNLM"/>
    </source>
</evidence>
<accession>A0AAV5SYU0</accession>
<evidence type="ECO:0000256" key="1">
    <source>
        <dbReference type="SAM" id="MobiDB-lite"/>
    </source>
</evidence>
<protein>
    <recommendedName>
        <fullName evidence="4">G protein-coupled receptor</fullName>
    </recommendedName>
</protein>
<gene>
    <name evidence="2" type="ORF">PENTCL1PPCAC_10556</name>
</gene>